<keyword evidence="12" id="KW-1185">Reference proteome</keyword>
<dbReference type="GO" id="GO:0005432">
    <property type="term" value="F:calcium:sodium antiporter activity"/>
    <property type="evidence" value="ECO:0007669"/>
    <property type="project" value="TreeGrafter"/>
</dbReference>
<feature type="transmembrane region" description="Helical" evidence="9">
    <location>
        <begin position="244"/>
        <end position="264"/>
    </location>
</feature>
<feature type="transmembrane region" description="Helical" evidence="9">
    <location>
        <begin position="108"/>
        <end position="131"/>
    </location>
</feature>
<name>A0A1S3PEZ9_SALSA</name>
<feature type="transmembrane region" description="Helical" evidence="9">
    <location>
        <begin position="382"/>
        <end position="400"/>
    </location>
</feature>
<proteinExistence type="predicted"/>
<dbReference type="RefSeq" id="XP_014026192.1">
    <property type="nucleotide sequence ID" value="XM_014170717.2"/>
</dbReference>
<dbReference type="PaxDb" id="8030-ENSSSAP00000100233"/>
<feature type="domain" description="Sodium/calcium exchanger membrane region" evidence="11">
    <location>
        <begin position="446"/>
        <end position="596"/>
    </location>
</feature>
<evidence type="ECO:0000256" key="7">
    <source>
        <dbReference type="ARBA" id="ARBA00023136"/>
    </source>
</evidence>
<dbReference type="GeneID" id="106584999"/>
<accession>A0A1S3PEZ9</accession>
<evidence type="ECO:0000256" key="2">
    <source>
        <dbReference type="ARBA" id="ARBA00022448"/>
    </source>
</evidence>
<evidence type="ECO:0000256" key="4">
    <source>
        <dbReference type="ARBA" id="ARBA00022568"/>
    </source>
</evidence>
<keyword evidence="4" id="KW-0406">Ion transport</keyword>
<evidence type="ECO:0000256" key="5">
    <source>
        <dbReference type="ARBA" id="ARBA00022692"/>
    </source>
</evidence>
<sequence length="605" mass="65817">MTSRVVFISVLLLLWCHSRHVLGSGDSGTGIVPSPDRSADGADLLSVGTMVGTHSAMLRQGSTDECDIVMNLSAADRCAFVKATPDCSMEDSFINYLKMAFCLLPPNLTPLTITLCIIWLLILFIVLGLTASKFFCPNLSAISSSLRLTHNVAGVTFLALGNGAPDVFSATVAFSRPHTAGLAIGALFGAGIFVTTVVAGSVSLVKPFTVASRPFLRDVIFYMAAVFWTFIILYRGTISLGETLGYLGLYVVYVVTVIVSAYIYSQQKHSATRSSVQSSTHAPGDTHVPELQTSESDQAPLLSNGSIQEGYDSEYRPLLPYCESTSSILLNSLNPVDSRTWRRKTWRWRTVKILKMPLEVLLLLTVPVVDPDKEDRNWRRPLNCLHLVTAPLVCVLTFSSGEYGLYLIEGQFPVWALTLLFGLFLSAIVFLTTSNDQPPAYHLVFSLLGFVVSAMWISAAASEVVSILHMLGVVLSLSNNLLGLTLLAWGNSIGDCFSDITIARQGYPRMALSACFGGIIFNMLIGVGIGCLIQMFNNEPVVTLEPEGLLTWVLAGSLGLSLAFSFILVPLRCFHLGRAYGIFLLLFYAVFLLVALLTEFGFIHI</sequence>
<feature type="transmembrane region" description="Helical" evidence="9">
    <location>
        <begin position="510"/>
        <end position="537"/>
    </location>
</feature>
<evidence type="ECO:0000256" key="6">
    <source>
        <dbReference type="ARBA" id="ARBA00022989"/>
    </source>
</evidence>
<feature type="transmembrane region" description="Helical" evidence="9">
    <location>
        <begin position="549"/>
        <end position="569"/>
    </location>
</feature>
<feature type="transmembrane region" description="Helical" evidence="9">
    <location>
        <begin position="180"/>
        <end position="199"/>
    </location>
</feature>
<feature type="chain" id="PRO_5010255548" evidence="10">
    <location>
        <begin position="24"/>
        <end position="605"/>
    </location>
</feature>
<keyword evidence="4" id="KW-0106">Calcium</keyword>
<gene>
    <name evidence="13" type="primary">LOC106584999</name>
</gene>
<dbReference type="PANTHER" id="PTHR12266">
    <property type="entry name" value="NA+/CA2+ K+ INDEPENDENT EXCHANGER"/>
    <property type="match status" value="1"/>
</dbReference>
<dbReference type="InterPro" id="IPR004837">
    <property type="entry name" value="NaCa_Exmemb"/>
</dbReference>
<dbReference type="Bgee" id="ENSSSAG00000074450">
    <property type="expression patterns" value="Expressed in heart and 25 other cell types or tissues"/>
</dbReference>
<dbReference type="KEGG" id="sasa:106584999"/>
<keyword evidence="3" id="KW-0050">Antiport</keyword>
<keyword evidence="7 9" id="KW-0472">Membrane</keyword>
<feature type="region of interest" description="Disordered" evidence="8">
    <location>
        <begin position="274"/>
        <end position="294"/>
    </location>
</feature>
<keyword evidence="4" id="KW-0109">Calcium transport</keyword>
<feature type="signal peptide" evidence="10">
    <location>
        <begin position="1"/>
        <end position="23"/>
    </location>
</feature>
<evidence type="ECO:0000256" key="3">
    <source>
        <dbReference type="ARBA" id="ARBA00022449"/>
    </source>
</evidence>
<evidence type="ECO:0000256" key="1">
    <source>
        <dbReference type="ARBA" id="ARBA00004141"/>
    </source>
</evidence>
<comment type="subcellular location">
    <subcellularLocation>
        <location evidence="1">Membrane</location>
        <topology evidence="1">Multi-pass membrane protein</topology>
    </subcellularLocation>
</comment>
<dbReference type="Proteomes" id="UP001652741">
    <property type="component" value="Chromosome ssa24"/>
</dbReference>
<keyword evidence="2" id="KW-0813">Transport</keyword>
<evidence type="ECO:0000259" key="11">
    <source>
        <dbReference type="Pfam" id="PF01699"/>
    </source>
</evidence>
<feature type="transmembrane region" description="Helical" evidence="9">
    <location>
        <begin position="152"/>
        <end position="174"/>
    </location>
</feature>
<feature type="transmembrane region" description="Helical" evidence="9">
    <location>
        <begin position="581"/>
        <end position="603"/>
    </location>
</feature>
<dbReference type="STRING" id="8030.ENSSSAP00000100233"/>
<keyword evidence="5 9" id="KW-0812">Transmembrane</keyword>
<dbReference type="FunFam" id="1.20.1420.30:FF:000025">
    <property type="entry name" value="sodium/potassium/calcium exchanger 6, mitochondrial isoform X3"/>
    <property type="match status" value="1"/>
</dbReference>
<keyword evidence="10" id="KW-0732">Signal</keyword>
<evidence type="ECO:0000313" key="12">
    <source>
        <dbReference type="Proteomes" id="UP001652741"/>
    </source>
</evidence>
<keyword evidence="6 9" id="KW-1133">Transmembrane helix</keyword>
<dbReference type="GO" id="GO:0006874">
    <property type="term" value="P:intracellular calcium ion homeostasis"/>
    <property type="evidence" value="ECO:0007669"/>
    <property type="project" value="TreeGrafter"/>
</dbReference>
<reference evidence="13" key="1">
    <citation type="submission" date="2025-08" db="UniProtKB">
        <authorList>
            <consortium name="RefSeq"/>
        </authorList>
    </citation>
    <scope>IDENTIFICATION</scope>
</reference>
<feature type="transmembrane region" description="Helical" evidence="9">
    <location>
        <begin position="219"/>
        <end position="238"/>
    </location>
</feature>
<dbReference type="AlphaFoldDB" id="A0A1S3PEZ9"/>
<dbReference type="InterPro" id="IPR044880">
    <property type="entry name" value="NCX_ion-bd_dom_sf"/>
</dbReference>
<feature type="transmembrane region" description="Helical" evidence="9">
    <location>
        <begin position="467"/>
        <end position="489"/>
    </location>
</feature>
<evidence type="ECO:0000313" key="13">
    <source>
        <dbReference type="RefSeq" id="XP_014026192.1"/>
    </source>
</evidence>
<feature type="domain" description="Sodium/calcium exchanger membrane region" evidence="11">
    <location>
        <begin position="118"/>
        <end position="258"/>
    </location>
</feature>
<evidence type="ECO:0000256" key="8">
    <source>
        <dbReference type="SAM" id="MobiDB-lite"/>
    </source>
</evidence>
<evidence type="ECO:0000256" key="9">
    <source>
        <dbReference type="SAM" id="Phobius"/>
    </source>
</evidence>
<dbReference type="PANTHER" id="PTHR12266:SF0">
    <property type="entry name" value="MITOCHONDRIAL SODIUM_CALCIUM EXCHANGER PROTEIN"/>
    <property type="match status" value="1"/>
</dbReference>
<dbReference type="Gene3D" id="1.20.1420.30">
    <property type="entry name" value="NCX, central ion-binding region"/>
    <property type="match status" value="2"/>
</dbReference>
<feature type="transmembrane region" description="Helical" evidence="9">
    <location>
        <begin position="412"/>
        <end position="431"/>
    </location>
</feature>
<dbReference type="InterPro" id="IPR051359">
    <property type="entry name" value="CaCA_antiporter"/>
</dbReference>
<feature type="transmembrane region" description="Helical" evidence="9">
    <location>
        <begin position="443"/>
        <end position="461"/>
    </location>
</feature>
<dbReference type="Pfam" id="PF01699">
    <property type="entry name" value="Na_Ca_ex"/>
    <property type="match status" value="2"/>
</dbReference>
<dbReference type="GO" id="GO:0099093">
    <property type="term" value="P:calcium export from the mitochondrion"/>
    <property type="evidence" value="ECO:0007669"/>
    <property type="project" value="TreeGrafter"/>
</dbReference>
<dbReference type="GO" id="GO:0016020">
    <property type="term" value="C:membrane"/>
    <property type="evidence" value="ECO:0007669"/>
    <property type="project" value="UniProtKB-SubCell"/>
</dbReference>
<organism evidence="12 13">
    <name type="scientific">Salmo salar</name>
    <name type="common">Atlantic salmon</name>
    <dbReference type="NCBI Taxonomy" id="8030"/>
    <lineage>
        <taxon>Eukaryota</taxon>
        <taxon>Metazoa</taxon>
        <taxon>Chordata</taxon>
        <taxon>Craniata</taxon>
        <taxon>Vertebrata</taxon>
        <taxon>Euteleostomi</taxon>
        <taxon>Actinopterygii</taxon>
        <taxon>Neopterygii</taxon>
        <taxon>Teleostei</taxon>
        <taxon>Protacanthopterygii</taxon>
        <taxon>Salmoniformes</taxon>
        <taxon>Salmonidae</taxon>
        <taxon>Salmoninae</taxon>
        <taxon>Salmo</taxon>
    </lineage>
</organism>
<protein>
    <submittedName>
        <fullName evidence="13">Mitochondrial sodium/calcium exchanger protein isoform X3</fullName>
    </submittedName>
</protein>
<evidence type="ECO:0000256" key="10">
    <source>
        <dbReference type="SAM" id="SignalP"/>
    </source>
</evidence>